<dbReference type="PROSITE" id="PS51257">
    <property type="entry name" value="PROKAR_LIPOPROTEIN"/>
    <property type="match status" value="1"/>
</dbReference>
<feature type="compositionally biased region" description="Polar residues" evidence="1">
    <location>
        <begin position="32"/>
        <end position="45"/>
    </location>
</feature>
<accession>A0ABP9AAJ5</accession>
<proteinExistence type="predicted"/>
<name>A0ABP9AAJ5_9FLAO</name>
<comment type="caution">
    <text evidence="2">The sequence shown here is derived from an EMBL/GenBank/DDBJ whole genome shotgun (WGS) entry which is preliminary data.</text>
</comment>
<evidence type="ECO:0000256" key="1">
    <source>
        <dbReference type="SAM" id="MobiDB-lite"/>
    </source>
</evidence>
<gene>
    <name evidence="2" type="ORF">GCM10023230_29980</name>
</gene>
<organism evidence="2 3">
    <name type="scientific">Flavobacterium hankyongi</name>
    <dbReference type="NCBI Taxonomy" id="1176532"/>
    <lineage>
        <taxon>Bacteria</taxon>
        <taxon>Pseudomonadati</taxon>
        <taxon>Bacteroidota</taxon>
        <taxon>Flavobacteriia</taxon>
        <taxon>Flavobacteriales</taxon>
        <taxon>Flavobacteriaceae</taxon>
        <taxon>Flavobacterium</taxon>
    </lineage>
</organism>
<protein>
    <recommendedName>
        <fullName evidence="4">Lipoprotein</fullName>
    </recommendedName>
</protein>
<evidence type="ECO:0008006" key="4">
    <source>
        <dbReference type="Google" id="ProtNLM"/>
    </source>
</evidence>
<reference evidence="3" key="1">
    <citation type="journal article" date="2019" name="Int. J. Syst. Evol. Microbiol.">
        <title>The Global Catalogue of Microorganisms (GCM) 10K type strain sequencing project: providing services to taxonomists for standard genome sequencing and annotation.</title>
        <authorList>
            <consortium name="The Broad Institute Genomics Platform"/>
            <consortium name="The Broad Institute Genome Sequencing Center for Infectious Disease"/>
            <person name="Wu L."/>
            <person name="Ma J."/>
        </authorList>
    </citation>
    <scope>NUCLEOTIDE SEQUENCE [LARGE SCALE GENOMIC DNA]</scope>
    <source>
        <strain evidence="3">JCM 18198</strain>
    </source>
</reference>
<dbReference type="Proteomes" id="UP001500141">
    <property type="component" value="Unassembled WGS sequence"/>
</dbReference>
<keyword evidence="3" id="KW-1185">Reference proteome</keyword>
<sequence length="298" mass="34516">MKVTSFIKIIIVTLLSVSCQNPKETPPKENGKNQTIEQNDSVASTTEEEHTNKAKGLNYVKVFMFPENDYTPTQQSGIIVKYQNGACTGCLFTYNPKHNLKEICEFKDCELEGNIIQFSYKQVTLNYFKTGDYNYFEGYGEIYEQFMTFKKQDVTKNNDLKKWDEIEGFTECYKEEQIPNEILNAMPELSKYLNLEILENNVASKNLPSYADIRGTLIQETNISTIKEMLGEPDDIFDYNQLEWDVYYFVAQKNGKVGHLAIRINGLSPRIIDEVTFYNPGDRIRLFNSYYISPIKPK</sequence>
<evidence type="ECO:0000313" key="3">
    <source>
        <dbReference type="Proteomes" id="UP001500141"/>
    </source>
</evidence>
<evidence type="ECO:0000313" key="2">
    <source>
        <dbReference type="EMBL" id="GAA4776816.1"/>
    </source>
</evidence>
<dbReference type="EMBL" id="BAABIP010000022">
    <property type="protein sequence ID" value="GAA4776816.1"/>
    <property type="molecule type" value="Genomic_DNA"/>
</dbReference>
<feature type="region of interest" description="Disordered" evidence="1">
    <location>
        <begin position="22"/>
        <end position="50"/>
    </location>
</feature>
<dbReference type="RefSeq" id="WP_264543052.1">
    <property type="nucleotide sequence ID" value="NZ_BAABIP010000022.1"/>
</dbReference>